<feature type="chain" id="PRO_5040881466" description="Outer membrane protein beta-barrel domain-containing protein" evidence="1">
    <location>
        <begin position="20"/>
        <end position="150"/>
    </location>
</feature>
<keyword evidence="3" id="KW-1185">Reference proteome</keyword>
<dbReference type="Proteomes" id="UP001145087">
    <property type="component" value="Unassembled WGS sequence"/>
</dbReference>
<accession>A0A9X3FDN4</accession>
<evidence type="ECO:0000256" key="1">
    <source>
        <dbReference type="SAM" id="SignalP"/>
    </source>
</evidence>
<dbReference type="AlphaFoldDB" id="A0A9X3FDN4"/>
<gene>
    <name evidence="2" type="ORF">OU798_10185</name>
</gene>
<name>A0A9X3FDN4_9BACT</name>
<dbReference type="EMBL" id="JAPOHD010000020">
    <property type="protein sequence ID" value="MCY1720713.1"/>
    <property type="molecule type" value="Genomic_DNA"/>
</dbReference>
<protein>
    <recommendedName>
        <fullName evidence="4">Outer membrane protein beta-barrel domain-containing protein</fullName>
    </recommendedName>
</protein>
<evidence type="ECO:0000313" key="2">
    <source>
        <dbReference type="EMBL" id="MCY1720713.1"/>
    </source>
</evidence>
<evidence type="ECO:0000313" key="3">
    <source>
        <dbReference type="Proteomes" id="UP001145087"/>
    </source>
</evidence>
<proteinExistence type="predicted"/>
<dbReference type="RefSeq" id="WP_343333046.1">
    <property type="nucleotide sequence ID" value="NZ_JAPOHD010000020.1"/>
</dbReference>
<sequence>MKKMLAFIFMLTFSISSYSQTNQNEVTGNATEGENMYTIRRNAVCSEDLLLYSYERLLPVSEKTAVALKAGFMIWDPVLPLAEAALVTGGPKNFFEMGVGGIVDIFDDGGFLTFRTGYRYQAPKGFLFKVSAIYSPDNFLLPLVGVGYSF</sequence>
<keyword evidence="1" id="KW-0732">Signal</keyword>
<comment type="caution">
    <text evidence="2">The sequence shown here is derived from an EMBL/GenBank/DDBJ whole genome shotgun (WGS) entry which is preliminary data.</text>
</comment>
<organism evidence="2 3">
    <name type="scientific">Draconibacterium aestuarii</name>
    <dbReference type="NCBI Taxonomy" id="2998507"/>
    <lineage>
        <taxon>Bacteria</taxon>
        <taxon>Pseudomonadati</taxon>
        <taxon>Bacteroidota</taxon>
        <taxon>Bacteroidia</taxon>
        <taxon>Marinilabiliales</taxon>
        <taxon>Prolixibacteraceae</taxon>
        <taxon>Draconibacterium</taxon>
    </lineage>
</organism>
<feature type="signal peptide" evidence="1">
    <location>
        <begin position="1"/>
        <end position="19"/>
    </location>
</feature>
<reference evidence="2" key="1">
    <citation type="submission" date="2022-11" db="EMBL/GenBank/DDBJ databases">
        <title>Marilongibacter aestuarii gen. nov., sp. nov., isolated from tidal flat sediment.</title>
        <authorList>
            <person name="Jiayan W."/>
        </authorList>
    </citation>
    <scope>NUCLEOTIDE SEQUENCE</scope>
    <source>
        <strain evidence="2">Z1-6</strain>
    </source>
</reference>
<evidence type="ECO:0008006" key="4">
    <source>
        <dbReference type="Google" id="ProtNLM"/>
    </source>
</evidence>